<feature type="region of interest" description="Disordered" evidence="8">
    <location>
        <begin position="307"/>
        <end position="346"/>
    </location>
</feature>
<feature type="compositionally biased region" description="Polar residues" evidence="8">
    <location>
        <begin position="1514"/>
        <end position="1525"/>
    </location>
</feature>
<dbReference type="Gene3D" id="1.10.510.10">
    <property type="entry name" value="Transferase(Phosphotransferase) domain 1"/>
    <property type="match status" value="1"/>
</dbReference>
<feature type="region of interest" description="Disordered" evidence="8">
    <location>
        <begin position="1471"/>
        <end position="1525"/>
    </location>
</feature>
<keyword evidence="1" id="KW-0808">Transferase</keyword>
<accession>A0ABD3QZF3</accession>
<feature type="compositionally biased region" description="Low complexity" evidence="8">
    <location>
        <begin position="233"/>
        <end position="243"/>
    </location>
</feature>
<feature type="region of interest" description="Disordered" evidence="8">
    <location>
        <begin position="492"/>
        <end position="550"/>
    </location>
</feature>
<keyword evidence="3" id="KW-0418">Kinase</keyword>
<dbReference type="GO" id="GO:0016301">
    <property type="term" value="F:kinase activity"/>
    <property type="evidence" value="ECO:0007669"/>
    <property type="project" value="UniProtKB-KW"/>
</dbReference>
<proteinExistence type="inferred from homology"/>
<organism evidence="10 11">
    <name type="scientific">Stephanodiscus triporus</name>
    <dbReference type="NCBI Taxonomy" id="2934178"/>
    <lineage>
        <taxon>Eukaryota</taxon>
        <taxon>Sar</taxon>
        <taxon>Stramenopiles</taxon>
        <taxon>Ochrophyta</taxon>
        <taxon>Bacillariophyta</taxon>
        <taxon>Coscinodiscophyceae</taxon>
        <taxon>Thalassiosirophycidae</taxon>
        <taxon>Stephanodiscales</taxon>
        <taxon>Stephanodiscaceae</taxon>
        <taxon>Stephanodiscus</taxon>
    </lineage>
</organism>
<dbReference type="PROSITE" id="PS50011">
    <property type="entry name" value="PROTEIN_KINASE_DOM"/>
    <property type="match status" value="1"/>
</dbReference>
<feature type="compositionally biased region" description="Basic and acidic residues" evidence="8">
    <location>
        <begin position="167"/>
        <end position="176"/>
    </location>
</feature>
<feature type="domain" description="Protein kinase" evidence="9">
    <location>
        <begin position="1101"/>
        <end position="1459"/>
    </location>
</feature>
<feature type="compositionally biased region" description="Low complexity" evidence="8">
    <location>
        <begin position="198"/>
        <end position="217"/>
    </location>
</feature>
<feature type="compositionally biased region" description="Basic and acidic residues" evidence="8">
    <location>
        <begin position="493"/>
        <end position="507"/>
    </location>
</feature>
<feature type="compositionally biased region" description="Low complexity" evidence="8">
    <location>
        <begin position="831"/>
        <end position="840"/>
    </location>
</feature>
<feature type="compositionally biased region" description="Basic and acidic residues" evidence="8">
    <location>
        <begin position="1471"/>
        <end position="1486"/>
    </location>
</feature>
<dbReference type="Pfam" id="PF00069">
    <property type="entry name" value="Pkinase"/>
    <property type="match status" value="1"/>
</dbReference>
<evidence type="ECO:0000256" key="4">
    <source>
        <dbReference type="ARBA" id="ARBA00022840"/>
    </source>
</evidence>
<evidence type="ECO:0000256" key="3">
    <source>
        <dbReference type="ARBA" id="ARBA00022777"/>
    </source>
</evidence>
<evidence type="ECO:0000256" key="2">
    <source>
        <dbReference type="ARBA" id="ARBA00022741"/>
    </source>
</evidence>
<feature type="region of interest" description="Disordered" evidence="8">
    <location>
        <begin position="569"/>
        <end position="632"/>
    </location>
</feature>
<feature type="region of interest" description="Disordered" evidence="8">
    <location>
        <begin position="1"/>
        <end position="47"/>
    </location>
</feature>
<evidence type="ECO:0000256" key="5">
    <source>
        <dbReference type="ARBA" id="ARBA00023193"/>
    </source>
</evidence>
<feature type="compositionally biased region" description="Polar residues" evidence="8">
    <location>
        <begin position="38"/>
        <end position="47"/>
    </location>
</feature>
<dbReference type="InterPro" id="IPR000719">
    <property type="entry name" value="Prot_kinase_dom"/>
</dbReference>
<keyword evidence="11" id="KW-1185">Reference proteome</keyword>
<reference evidence="10 11" key="1">
    <citation type="submission" date="2024-10" db="EMBL/GenBank/DDBJ databases">
        <title>Updated reference genomes for cyclostephanoid diatoms.</title>
        <authorList>
            <person name="Roberts W.R."/>
            <person name="Alverson A.J."/>
        </authorList>
    </citation>
    <scope>NUCLEOTIDE SEQUENCE [LARGE SCALE GENOMIC DNA]</scope>
    <source>
        <strain evidence="10 11">AJA276-08</strain>
    </source>
</reference>
<dbReference type="Gene3D" id="3.30.200.20">
    <property type="entry name" value="Phosphorylase Kinase, domain 1"/>
    <property type="match status" value="1"/>
</dbReference>
<keyword evidence="4 7" id="KW-0067">ATP-binding</keyword>
<dbReference type="PROSITE" id="PS00107">
    <property type="entry name" value="PROTEIN_KINASE_ATP"/>
    <property type="match status" value="1"/>
</dbReference>
<gene>
    <name evidence="10" type="ORF">ACHAW5_000982</name>
</gene>
<feature type="compositionally biased region" description="Low complexity" evidence="8">
    <location>
        <begin position="321"/>
        <end position="346"/>
    </location>
</feature>
<comment type="similarity">
    <text evidence="6">Belongs to the protein kinase superfamily. Ser/Thr protein kinase family. GCN2 subfamily.</text>
</comment>
<protein>
    <recommendedName>
        <fullName evidence="9">Protein kinase domain-containing protein</fullName>
    </recommendedName>
</protein>
<evidence type="ECO:0000313" key="10">
    <source>
        <dbReference type="EMBL" id="KAL3805764.1"/>
    </source>
</evidence>
<name>A0ABD3QZF3_9STRA</name>
<feature type="region of interest" description="Disordered" evidence="8">
    <location>
        <begin position="159"/>
        <end position="259"/>
    </location>
</feature>
<dbReference type="PANTHER" id="PTHR11042:SF190">
    <property type="entry name" value="MITOSIS INHIBITOR PROTEIN KINASE MIK1"/>
    <property type="match status" value="1"/>
</dbReference>
<evidence type="ECO:0000256" key="7">
    <source>
        <dbReference type="PROSITE-ProRule" id="PRU10141"/>
    </source>
</evidence>
<feature type="compositionally biased region" description="Low complexity" evidence="8">
    <location>
        <begin position="569"/>
        <end position="586"/>
    </location>
</feature>
<dbReference type="PANTHER" id="PTHR11042">
    <property type="entry name" value="EUKARYOTIC TRANSLATION INITIATION FACTOR 2-ALPHA KINASE EIF2-ALPHA KINASE -RELATED"/>
    <property type="match status" value="1"/>
</dbReference>
<sequence length="1525" mass="165019">MNDSTDSRAGEHDGRERGGREMTGGNGGRDEEGRDENLSFTSQSNELSILPRKRLQATKSPVEEVEFGMAKAGASAEFKMIAVGLNYAAGFGDQALPPSMWPELGVAGSRRKTTPMKVAGGGDYFSFSNNNGVDGDGALSLHASFDAVAGDGGVGGGKSTCYGDDNNNPKKKEYTSPKRRKTQDMDANSQHPQHHQQSDSAASLQSSNSSASSFSSALFTPNRPHTRMMTAAQQQQQQQLLQHQQRHLRRTVEDNDGSILFSPRPVATMMCTNSLLPPRPSSLGRTRGNAPMAASAAANAAMAMAAPSSPSTYGKEGGNNLSSPLSSPSSSSALALSKSQSFSPTNNATTMMTNLTPFRFHSFPASLPRVNPRGNCDVDGVTMTNVRPEQQQQLQGQHTYPPLPPSRLPPSPATRRLFMQSNDVDKFNKATSLMAGSKASTNISGDWSEDVSVGSVTNERIRMSKPEIPARHSYNNAIMTASTTSTQMNLGLEEGRYNDGDSSHGGDAESDTVVMHEDDDERGDKVGELNVNENRGNAKDFGSSSSLGDDDDIIVDNDHYYKNDLLLRPPTTSSSSSGLISGTRLSFRGEGGEGGDVDEDGLRKGARSDVAFEDGEGGRSKTTMDFATSPKKKTTNHLPIALSHDSLETTLHPHTPRGILFTSASASGEPFHTMDNLEVSPIIRLPEDYDEHEMMVDNADDDDSKKKNDHATISRGVAPSANITMPLFHHSASPILPNKNSNDFLSLPHNHPSNKEEDAVAETGILDASADSSSMMMPFDTAACTINRNTNFASASQESSVNSTNTSTATIPTVKKNTTASTLNNSHSILNNTTSVTSTTHRPTAQKKLRRPMPDTSAFDVSGGGSGVGGRSINTPSQQSLGSKDSGFRLHKAGGGGGKGGGSITSGGGSGDNNGRVLLCPPTPIRTPAWAHHAIVDSAARGHDQPLLKRANSLITTKVLAMTAFPPGVLDNLSSLEDSMLENDITSSTIDTSTAEGGGVGGQEMSMSHCNPNHNALLTLEEKDEYDGCIFRSLEDGCEEEHTSPTLPVGNSRDEMTSVMPGKSSGPFSNTDSIDNDNAAASMSNRTLTSSEIEEINFSDFDNLGILGSGAFADVYKVRSRKGDRRLYAIKRTRRQFRGVKDRERAMAEVHTMKRLQSALLSEATAVVAASSSSSNTTASLTHQKGSGSTGNVSKMGQHHFKSNYGLYLLFFIRAWQQDGFFYCQTELCSRANCRHLRLSISSEWGRDVVRYPSLQMCLFEKDADNVIVSSLLAEQDKVLSRRDDRLIPERDIWQICHDISRGLLHIHSYGMVHYDIKPSNIFFVYNSKWGTICKIGDFGLAGDIGTKDDGQEGDTAYMPNELLLSSCEKHPSADIFSLGIALYELAASSIWSLPREGDRWHEIRSESHSPDLPSSRSENLVKLIRAMTRQDMMERPSAEEILELVEVKRASASSDSFLSRYVNDVERYDSRREREMESAEEDARRRSSTPIASSFNHSALGGDPVRRVRDMRTPTNDGDTPTFF</sequence>
<dbReference type="PROSITE" id="PS00108">
    <property type="entry name" value="PROTEIN_KINASE_ST"/>
    <property type="match status" value="1"/>
</dbReference>
<comment type="caution">
    <text evidence="10">The sequence shown here is derived from an EMBL/GenBank/DDBJ whole genome shotgun (WGS) entry which is preliminary data.</text>
</comment>
<feature type="region of interest" description="Disordered" evidence="8">
    <location>
        <begin position="824"/>
        <end position="911"/>
    </location>
</feature>
<dbReference type="SUPFAM" id="SSF56112">
    <property type="entry name" value="Protein kinase-like (PK-like)"/>
    <property type="match status" value="1"/>
</dbReference>
<feature type="compositionally biased region" description="Basic and acidic residues" evidence="8">
    <location>
        <begin position="1"/>
        <end position="20"/>
    </location>
</feature>
<evidence type="ECO:0000256" key="1">
    <source>
        <dbReference type="ARBA" id="ARBA00022679"/>
    </source>
</evidence>
<evidence type="ECO:0000259" key="9">
    <source>
        <dbReference type="PROSITE" id="PS50011"/>
    </source>
</evidence>
<dbReference type="SMART" id="SM00220">
    <property type="entry name" value="S_TKc"/>
    <property type="match status" value="1"/>
</dbReference>
<keyword evidence="2 7" id="KW-0547">Nucleotide-binding</keyword>
<evidence type="ECO:0000256" key="8">
    <source>
        <dbReference type="SAM" id="MobiDB-lite"/>
    </source>
</evidence>
<feature type="binding site" evidence="7">
    <location>
        <position position="1131"/>
    </location>
    <ligand>
        <name>ATP</name>
        <dbReference type="ChEBI" id="CHEBI:30616"/>
    </ligand>
</feature>
<dbReference type="InterPro" id="IPR050339">
    <property type="entry name" value="CC_SR_Kinase"/>
</dbReference>
<dbReference type="InterPro" id="IPR011009">
    <property type="entry name" value="Kinase-like_dom_sf"/>
</dbReference>
<dbReference type="Proteomes" id="UP001530315">
    <property type="component" value="Unassembled WGS sequence"/>
</dbReference>
<dbReference type="InterPro" id="IPR008271">
    <property type="entry name" value="Ser/Thr_kinase_AS"/>
</dbReference>
<evidence type="ECO:0000256" key="6">
    <source>
        <dbReference type="ARBA" id="ARBA00037982"/>
    </source>
</evidence>
<keyword evidence="5" id="KW-0652">Protein synthesis inhibitor</keyword>
<dbReference type="GO" id="GO:0005524">
    <property type="term" value="F:ATP binding"/>
    <property type="evidence" value="ECO:0007669"/>
    <property type="project" value="UniProtKB-UniRule"/>
</dbReference>
<dbReference type="EMBL" id="JALLAZ020000012">
    <property type="protein sequence ID" value="KAL3805764.1"/>
    <property type="molecule type" value="Genomic_DNA"/>
</dbReference>
<feature type="compositionally biased region" description="Basic and acidic residues" evidence="8">
    <location>
        <begin position="28"/>
        <end position="37"/>
    </location>
</feature>
<dbReference type="GO" id="GO:0017148">
    <property type="term" value="P:negative regulation of translation"/>
    <property type="evidence" value="ECO:0007669"/>
    <property type="project" value="UniProtKB-KW"/>
</dbReference>
<feature type="region of interest" description="Disordered" evidence="8">
    <location>
        <begin position="1040"/>
        <end position="1071"/>
    </location>
</feature>
<feature type="compositionally biased region" description="Polar residues" evidence="8">
    <location>
        <begin position="872"/>
        <end position="883"/>
    </location>
</feature>
<feature type="compositionally biased region" description="Gly residues" evidence="8">
    <location>
        <begin position="893"/>
        <end position="911"/>
    </location>
</feature>
<evidence type="ECO:0000313" key="11">
    <source>
        <dbReference type="Proteomes" id="UP001530315"/>
    </source>
</evidence>
<dbReference type="InterPro" id="IPR017441">
    <property type="entry name" value="Protein_kinase_ATP_BS"/>
</dbReference>